<reference evidence="2 3" key="1">
    <citation type="submission" date="2016-02" db="EMBL/GenBank/DDBJ databases">
        <title>Genome analysis of coral dinoflagellate symbionts highlights evolutionary adaptations to a symbiotic lifestyle.</title>
        <authorList>
            <person name="Aranda M."/>
            <person name="Li Y."/>
            <person name="Liew Y.J."/>
            <person name="Baumgarten S."/>
            <person name="Simakov O."/>
            <person name="Wilson M."/>
            <person name="Piel J."/>
            <person name="Ashoor H."/>
            <person name="Bougouffa S."/>
            <person name="Bajic V.B."/>
            <person name="Ryu T."/>
            <person name="Ravasi T."/>
            <person name="Bayer T."/>
            <person name="Micklem G."/>
            <person name="Kim H."/>
            <person name="Bhak J."/>
            <person name="Lajeunesse T.C."/>
            <person name="Voolstra C.R."/>
        </authorList>
    </citation>
    <scope>NUCLEOTIDE SEQUENCE [LARGE SCALE GENOMIC DNA]</scope>
    <source>
        <strain evidence="2 3">CCMP2467</strain>
    </source>
</reference>
<organism evidence="2 3">
    <name type="scientific">Symbiodinium microadriaticum</name>
    <name type="common">Dinoflagellate</name>
    <name type="synonym">Zooxanthella microadriatica</name>
    <dbReference type="NCBI Taxonomy" id="2951"/>
    <lineage>
        <taxon>Eukaryota</taxon>
        <taxon>Sar</taxon>
        <taxon>Alveolata</taxon>
        <taxon>Dinophyceae</taxon>
        <taxon>Suessiales</taxon>
        <taxon>Symbiodiniaceae</taxon>
        <taxon>Symbiodinium</taxon>
    </lineage>
</organism>
<dbReference type="Proteomes" id="UP000186817">
    <property type="component" value="Unassembled WGS sequence"/>
</dbReference>
<proteinExistence type="predicted"/>
<accession>A0A1Q9EBC8</accession>
<name>A0A1Q9EBC8_SYMMI</name>
<evidence type="ECO:0000313" key="3">
    <source>
        <dbReference type="Proteomes" id="UP000186817"/>
    </source>
</evidence>
<evidence type="ECO:0000256" key="1">
    <source>
        <dbReference type="SAM" id="MobiDB-lite"/>
    </source>
</evidence>
<feature type="region of interest" description="Disordered" evidence="1">
    <location>
        <begin position="53"/>
        <end position="136"/>
    </location>
</feature>
<dbReference type="EMBL" id="LSRX01000202">
    <property type="protein sequence ID" value="OLQ04711.1"/>
    <property type="molecule type" value="Genomic_DNA"/>
</dbReference>
<keyword evidence="3" id="KW-1185">Reference proteome</keyword>
<dbReference type="AlphaFoldDB" id="A0A1Q9EBC8"/>
<feature type="compositionally biased region" description="Basic and acidic residues" evidence="1">
    <location>
        <begin position="88"/>
        <end position="107"/>
    </location>
</feature>
<feature type="compositionally biased region" description="Low complexity" evidence="1">
    <location>
        <begin position="53"/>
        <end position="77"/>
    </location>
</feature>
<feature type="compositionally biased region" description="Basic and acidic residues" evidence="1">
    <location>
        <begin position="121"/>
        <end position="135"/>
    </location>
</feature>
<comment type="caution">
    <text evidence="2">The sequence shown here is derived from an EMBL/GenBank/DDBJ whole genome shotgun (WGS) entry which is preliminary data.</text>
</comment>
<protein>
    <submittedName>
        <fullName evidence="2">Uncharacterized protein</fullName>
    </submittedName>
</protein>
<sequence length="145" mass="15890">MAILSYDVLVGVPQILRYPTWTLEDRGEPLPFPGAELREMALRENSALTLCSAGLPPGAAATSTASSSSRPSKRGPATWHDTLPAKRQAREQARREAEQAEKADALAKAKALLAKPLPHRRMAEPEKKARAEARRPVRACVVRKF</sequence>
<evidence type="ECO:0000313" key="2">
    <source>
        <dbReference type="EMBL" id="OLQ04711.1"/>
    </source>
</evidence>
<gene>
    <name evidence="2" type="ORF">AK812_SmicGene12181</name>
</gene>